<evidence type="ECO:0000313" key="2">
    <source>
        <dbReference type="EMBL" id="EAU45053.1"/>
    </source>
</evidence>
<gene>
    <name evidence="2" type="ORF">R2601_22741</name>
</gene>
<evidence type="ECO:0000313" key="3">
    <source>
        <dbReference type="Proteomes" id="UP000006230"/>
    </source>
</evidence>
<dbReference type="Gene3D" id="1.10.10.10">
    <property type="entry name" value="Winged helix-like DNA-binding domain superfamily/Winged helix DNA-binding domain"/>
    <property type="match status" value="1"/>
</dbReference>
<dbReference type="SUPFAM" id="SSF46894">
    <property type="entry name" value="C-terminal effector domain of the bipartite response regulators"/>
    <property type="match status" value="1"/>
</dbReference>
<accession>Q0FLP5</accession>
<feature type="region of interest" description="Disordered" evidence="1">
    <location>
        <begin position="100"/>
        <end position="122"/>
    </location>
</feature>
<dbReference type="HOGENOM" id="CLU_2024499_0_0_5"/>
<dbReference type="OrthoDB" id="9777830at2"/>
<dbReference type="STRING" id="314265.R2601_22741"/>
<sequence>MNEDLVRLRQCLGFRTRRMALVVLVLFLRRNGWVYSPDHVADRLAQVIGYDPTEEAVRGAVKAARRALVRAGWPVQIRAEYGIGYSVTWPRGWKVPEPGDSAAACAADISPPSPAPAGAKPS</sequence>
<protein>
    <submittedName>
        <fullName evidence="2">Uncharacterized protein</fullName>
    </submittedName>
</protein>
<dbReference type="EMBL" id="AATQ01000032">
    <property type="protein sequence ID" value="EAU45053.1"/>
    <property type="molecule type" value="Genomic_DNA"/>
</dbReference>
<dbReference type="InterPro" id="IPR016032">
    <property type="entry name" value="Sig_transdc_resp-reg_C-effctor"/>
</dbReference>
<comment type="caution">
    <text evidence="2">The sequence shown here is derived from an EMBL/GenBank/DDBJ whole genome shotgun (WGS) entry which is preliminary data.</text>
</comment>
<proteinExistence type="predicted"/>
<dbReference type="InterPro" id="IPR036388">
    <property type="entry name" value="WH-like_DNA-bd_sf"/>
</dbReference>
<organism evidence="2 3">
    <name type="scientific">Salipiger bermudensis (strain DSM 26914 / JCM 13377 / KCTC 12554 / HTCC2601)</name>
    <name type="common">Pelagibaca bermudensis</name>
    <dbReference type="NCBI Taxonomy" id="314265"/>
    <lineage>
        <taxon>Bacteria</taxon>
        <taxon>Pseudomonadati</taxon>
        <taxon>Pseudomonadota</taxon>
        <taxon>Alphaproteobacteria</taxon>
        <taxon>Rhodobacterales</taxon>
        <taxon>Roseobacteraceae</taxon>
        <taxon>Salipiger</taxon>
    </lineage>
</organism>
<dbReference type="GO" id="GO:0003677">
    <property type="term" value="F:DNA binding"/>
    <property type="evidence" value="ECO:0007669"/>
    <property type="project" value="InterPro"/>
</dbReference>
<evidence type="ECO:0000256" key="1">
    <source>
        <dbReference type="SAM" id="MobiDB-lite"/>
    </source>
</evidence>
<reference evidence="2 3" key="1">
    <citation type="journal article" date="2010" name="J. Bacteriol.">
        <title>Genome sequences of Pelagibaca bermudensis HTCC2601T and Maritimibacter alkaliphilus HTCC2654T, the type strains of two marine Roseobacter genera.</title>
        <authorList>
            <person name="Thrash J.C."/>
            <person name="Cho J.C."/>
            <person name="Ferriera S."/>
            <person name="Johnson J."/>
            <person name="Vergin K.L."/>
            <person name="Giovannoni S.J."/>
        </authorList>
    </citation>
    <scope>NUCLEOTIDE SEQUENCE [LARGE SCALE GENOMIC DNA]</scope>
    <source>
        <strain evidence="3">DSM 26914 / JCM 13377 / KCTC 12554 / HTCC2601</strain>
    </source>
</reference>
<dbReference type="GO" id="GO:0006355">
    <property type="term" value="P:regulation of DNA-templated transcription"/>
    <property type="evidence" value="ECO:0007669"/>
    <property type="project" value="InterPro"/>
</dbReference>
<dbReference type="Proteomes" id="UP000006230">
    <property type="component" value="Unassembled WGS sequence"/>
</dbReference>
<keyword evidence="3" id="KW-1185">Reference proteome</keyword>
<dbReference type="AlphaFoldDB" id="Q0FLP5"/>
<name>Q0FLP5_SALBH</name>